<evidence type="ECO:0000313" key="1">
    <source>
        <dbReference type="EMBL" id="QND70804.1"/>
    </source>
</evidence>
<dbReference type="AlphaFoldDB" id="A0A7G6TVM2"/>
<protein>
    <submittedName>
        <fullName evidence="1">Uncharacterized protein</fullName>
    </submittedName>
</protein>
<name>A0A7G6TVM2_9BRAD</name>
<dbReference type="RefSeq" id="WP_184515962.1">
    <property type="nucleotide sequence ID" value="NZ_CP050292.1"/>
</dbReference>
<dbReference type="EMBL" id="CP050292">
    <property type="protein sequence ID" value="QND70804.1"/>
    <property type="molecule type" value="Genomic_DNA"/>
</dbReference>
<accession>A0A7G6TVM2</accession>
<sequence>MNDKFPIVDVREDHADNQTTYVPMRVLRDGGLLPEDAGASQERAGNGCNFQSRNAACHSGIEGRIDLLNERRLRSAHAKKCAAVCDAFRTLLEVA</sequence>
<dbReference type="Proteomes" id="UP000515291">
    <property type="component" value="Chromosome"/>
</dbReference>
<reference evidence="2" key="1">
    <citation type="journal article" date="2020" name="Mol. Plant Microbe">
        <title>Rhizobial microsymbionts of the narrowly endemic Oxytropis species growing in Kamchatka are characterized by significant genetic diversity and possess a set of genes that are associated with T3SS and T6SS secretion systems and can affect the development of symbiosis.</title>
        <authorList>
            <person name="Safronova V."/>
            <person name="Guro P."/>
            <person name="Sazanova A."/>
            <person name="Kuznetsova I."/>
            <person name="Belimov A."/>
            <person name="Yakubov V."/>
            <person name="Chirak E."/>
            <person name="Afonin A."/>
            <person name="Gogolev Y."/>
            <person name="Andronov E."/>
            <person name="Tikhonovich I."/>
        </authorList>
    </citation>
    <scope>NUCLEOTIDE SEQUENCE [LARGE SCALE GENOMIC DNA]</scope>
    <source>
        <strain evidence="2">581</strain>
    </source>
</reference>
<dbReference type="KEGG" id="trb:HB776_05825"/>
<gene>
    <name evidence="1" type="ORF">HB776_05825</name>
</gene>
<proteinExistence type="predicted"/>
<evidence type="ECO:0000313" key="2">
    <source>
        <dbReference type="Proteomes" id="UP000515291"/>
    </source>
</evidence>
<organism evidence="1 2">
    <name type="scientific">Tardiphaga robiniae</name>
    <dbReference type="NCBI Taxonomy" id="943830"/>
    <lineage>
        <taxon>Bacteria</taxon>
        <taxon>Pseudomonadati</taxon>
        <taxon>Pseudomonadota</taxon>
        <taxon>Alphaproteobacteria</taxon>
        <taxon>Hyphomicrobiales</taxon>
        <taxon>Nitrobacteraceae</taxon>
        <taxon>Tardiphaga</taxon>
    </lineage>
</organism>